<keyword evidence="1" id="KW-0479">Metal-binding</keyword>
<evidence type="ECO:0000256" key="1">
    <source>
        <dbReference type="ARBA" id="ARBA00022723"/>
    </source>
</evidence>
<evidence type="ECO:0000313" key="6">
    <source>
        <dbReference type="EMBL" id="CEI63762.1"/>
    </source>
</evidence>
<feature type="domain" description="MYND-type" evidence="5">
    <location>
        <begin position="516"/>
        <end position="553"/>
    </location>
</feature>
<dbReference type="InterPro" id="IPR002893">
    <property type="entry name" value="Znf_MYND"/>
</dbReference>
<organism evidence="6 7">
    <name type="scientific">Fusarium venenatum</name>
    <dbReference type="NCBI Taxonomy" id="56646"/>
    <lineage>
        <taxon>Eukaryota</taxon>
        <taxon>Fungi</taxon>
        <taxon>Dikarya</taxon>
        <taxon>Ascomycota</taxon>
        <taxon>Pezizomycotina</taxon>
        <taxon>Sordariomycetes</taxon>
        <taxon>Hypocreomycetidae</taxon>
        <taxon>Hypocreales</taxon>
        <taxon>Nectriaceae</taxon>
        <taxon>Fusarium</taxon>
    </lineage>
</organism>
<dbReference type="PROSITE" id="PS01360">
    <property type="entry name" value="ZF_MYND_1"/>
    <property type="match status" value="1"/>
</dbReference>
<name>A0A2L2SZZ1_9HYPO</name>
<accession>A0A2L2SZZ1</accession>
<keyword evidence="3" id="KW-0862">Zinc</keyword>
<dbReference type="SUPFAM" id="SSF144232">
    <property type="entry name" value="HIT/MYND zinc finger-like"/>
    <property type="match status" value="1"/>
</dbReference>
<dbReference type="PROSITE" id="PS50865">
    <property type="entry name" value="ZF_MYND_2"/>
    <property type="match status" value="1"/>
</dbReference>
<evidence type="ECO:0000313" key="7">
    <source>
        <dbReference type="Proteomes" id="UP000245910"/>
    </source>
</evidence>
<evidence type="ECO:0000256" key="3">
    <source>
        <dbReference type="ARBA" id="ARBA00022833"/>
    </source>
</evidence>
<dbReference type="Proteomes" id="UP000245910">
    <property type="component" value="Chromosome I"/>
</dbReference>
<reference evidence="7" key="1">
    <citation type="submission" date="2014-10" db="EMBL/GenBank/DDBJ databases">
        <authorList>
            <person name="King R."/>
        </authorList>
    </citation>
    <scope>NUCLEOTIDE SEQUENCE [LARGE SCALE GENOMIC DNA]</scope>
    <source>
        <strain evidence="7">A3/5</strain>
    </source>
</reference>
<evidence type="ECO:0000256" key="4">
    <source>
        <dbReference type="PROSITE-ProRule" id="PRU00134"/>
    </source>
</evidence>
<proteinExistence type="predicted"/>
<protein>
    <recommendedName>
        <fullName evidence="5">MYND-type domain-containing protein</fullName>
    </recommendedName>
</protein>
<dbReference type="EMBL" id="LN649229">
    <property type="protein sequence ID" value="CEI63762.1"/>
    <property type="molecule type" value="Genomic_DNA"/>
</dbReference>
<dbReference type="STRING" id="56646.A0A2L2SZZ1"/>
<dbReference type="AlphaFoldDB" id="A0A2L2SZZ1"/>
<evidence type="ECO:0000256" key="2">
    <source>
        <dbReference type="ARBA" id="ARBA00022771"/>
    </source>
</evidence>
<keyword evidence="2 4" id="KW-0863">Zinc-finger</keyword>
<keyword evidence="7" id="KW-1185">Reference proteome</keyword>
<dbReference type="GO" id="GO:0008270">
    <property type="term" value="F:zinc ion binding"/>
    <property type="evidence" value="ECO:0007669"/>
    <property type="project" value="UniProtKB-KW"/>
</dbReference>
<sequence>MDTNKERISMESTLKELHAYAKLLFLRSGRQFEDKALYQELEDDSSLDESINDRSSSKNVALGNLDTDHLRRKFLDRLSETVSSAKGGRHVVASYMFYWPDKVKVFVAINSGFTEGDALSRFLDNLCTSLRVIASASDAESEKHTDALWNLLLGHQSSRLEDAIVNLRQIIKNFQHLLPQRPSSKSSSKSSIPSDIVGVLLDFEDYLKLLAELLFSDGDLSSERHDSLVTLSHDLYRNFSAGTFQALGRQGEKLHQAIGFLGRLKMSFHVLVEAARQISGFECMSLIPVIKSKGRKKPSGQEWSLAKTFEALNIQLNDTAIKKLMGTSSSKITWTKNKLVNDFSRLKSPTWEVHAELQLIVFTISHPNDVANGKRFLDCFQGLKTRGCHGKLYNHSWTLPPGDNLGKDEQQALHEAAMGVTTWMRKKLIRSKLLPAQRRREVKESTVGGSLISTLETNQDDHRLIHAISKHLYSQRAQNLQRQSNTKSLLDSVEDEEVPRIEVRDPTHPESTRDFCSVCWDVETTRRCSHCREGLFCSKNCEREMPLSHLLKCNMRQVTSADFLFADALQDTIPTDPQVLEDYWFDRCHNRREQSHLLGLFQGLLLYPPDNVTRETLHQWRSDPGGDTYLAAKIVENFEKIPKSSAGSYFPWFLKHRERFELPTGHESIPRPPSPMTQVRNMQDKARKHLAPEDRNKDLADLTPFSKMHCFAFYTMVLQHAYPPPMNQGDCHWFDFGFVVCRDQHEEQSLSNMYNSMLFGSMSRLEYAESLGSSILKEMAKQRDPVCTFDEFWKAWDQKEITTIFDKCWLKSTKQPSREPGEYGICDRLRKFFEAERPLPSIWKLRHFLALQNISVESAVPDIAEAARDYGFSESLDTRMTMELRDFYAQLFQKTEPMEIHSERVDGNLVRFSEQRVDPMTPRIKELLKSL</sequence>
<evidence type="ECO:0000259" key="5">
    <source>
        <dbReference type="PROSITE" id="PS50865"/>
    </source>
</evidence>